<proteinExistence type="predicted"/>
<dbReference type="SUPFAM" id="SSF55486">
    <property type="entry name" value="Metalloproteases ('zincins'), catalytic domain"/>
    <property type="match status" value="1"/>
</dbReference>
<dbReference type="PANTHER" id="PTHR38478">
    <property type="entry name" value="PEPTIDASE M1A AND M12B"/>
    <property type="match status" value="1"/>
</dbReference>
<dbReference type="RefSeq" id="WP_188896116.1">
    <property type="nucleotide sequence ID" value="NZ_BMMZ01000007.1"/>
</dbReference>
<dbReference type="CDD" id="cd04276">
    <property type="entry name" value="ZnMc_MMP_like_2"/>
    <property type="match status" value="1"/>
</dbReference>
<name>A0A917SC61_9ACTN</name>
<evidence type="ECO:0000313" key="3">
    <source>
        <dbReference type="EMBL" id="GGL68722.1"/>
    </source>
</evidence>
<feature type="region of interest" description="Disordered" evidence="1">
    <location>
        <begin position="1"/>
        <end position="22"/>
    </location>
</feature>
<reference evidence="3" key="1">
    <citation type="journal article" date="2014" name="Int. J. Syst. Evol. Microbiol.">
        <title>Complete genome sequence of Corynebacterium casei LMG S-19264T (=DSM 44701T), isolated from a smear-ripened cheese.</title>
        <authorList>
            <consortium name="US DOE Joint Genome Institute (JGI-PGF)"/>
            <person name="Walter F."/>
            <person name="Albersmeier A."/>
            <person name="Kalinowski J."/>
            <person name="Ruckert C."/>
        </authorList>
    </citation>
    <scope>NUCLEOTIDE SEQUENCE</scope>
    <source>
        <strain evidence="3">CGMCC 4.7306</strain>
    </source>
</reference>
<dbReference type="EMBL" id="BMMZ01000007">
    <property type="protein sequence ID" value="GGL68722.1"/>
    <property type="molecule type" value="Genomic_DNA"/>
</dbReference>
<comment type="caution">
    <text evidence="3">The sequence shown here is derived from an EMBL/GenBank/DDBJ whole genome shotgun (WGS) entry which is preliminary data.</text>
</comment>
<dbReference type="InterPro" id="IPR024079">
    <property type="entry name" value="MetalloPept_cat_dom_sf"/>
</dbReference>
<sequence length="754" mass="81682">MPDNQDQPQHDQPRADQPGPVWNVVRDPEFLVHSLIISGIGMSAIGADRGSVGPSLVCRADAGDGRDGRVLITAANTAYGYSGCTDAERDAARKSFAESVLAAGIRDGDLVDVSALALVDFGGVAQLLSDAKDRTFVLDRDLSRVERVTTYKQDHPQDHPDDILALEAVLTFRPEKAQPTPKEATGHSPRVGFGEPLVYPAPADTVSIRQQVTLRRLPTGFDPVRFDPTIGAMPGGAVHEFDKIAEHDAQVRYLRRHRIAERPIVFYLDPAMPQVIKDAVLAGGNWWAEAFEAAGFPGGYRVEMLPDDRELQDPRLNIVYWTHRADRGWSYGMSQSDPRTGEILRGNVVLGSQRVEQVRAMAEAVLAPYGAESRRDLVDRIVAARLRQLAAHEIGHAIGFAHNFATQTHRVPSVMDYPGPVYDVVDGQVRAPEPYATGLGPWDFRQVKALYTATADDGVLVTGEGDELIFITDADSRVDEAADGSSATWIMPRPVLPALAEVAAVRATALANFSPAVVPPGSDSNEIERRFVLVYLLHRYQAIAAAKLIGGITRRYATTDHDQFTGSWSAVPQQDQGDALAGLIAFLSPEFLAIPDHIRPLLVPPSGGAGRREGQFGRQTAEAFDGTAAITAGADLIAELLLAPERLNRLAEQNRSGAGVDLGAVLTSTVGYALDLLDAERTEAGDAIGWAILRRYEQTLESDALHHATRVVTFEALGDRDPGRKAVKHRWDALEKAAYTAKAKLPSLPLGTPI</sequence>
<evidence type="ECO:0000313" key="4">
    <source>
        <dbReference type="Proteomes" id="UP000613840"/>
    </source>
</evidence>
<reference evidence="3" key="2">
    <citation type="submission" date="2020-09" db="EMBL/GenBank/DDBJ databases">
        <authorList>
            <person name="Sun Q."/>
            <person name="Zhou Y."/>
        </authorList>
    </citation>
    <scope>NUCLEOTIDE SEQUENCE</scope>
    <source>
        <strain evidence="3">CGMCC 4.7306</strain>
    </source>
</reference>
<evidence type="ECO:0000259" key="2">
    <source>
        <dbReference type="Pfam" id="PF16313"/>
    </source>
</evidence>
<dbReference type="InterPro" id="IPR034032">
    <property type="entry name" value="Zn_MMP-like_bac"/>
</dbReference>
<dbReference type="Pfam" id="PF16313">
    <property type="entry name" value="DUF4953"/>
    <property type="match status" value="1"/>
</dbReference>
<gene>
    <name evidence="3" type="ORF">GCM10011575_29160</name>
</gene>
<dbReference type="Proteomes" id="UP000613840">
    <property type="component" value="Unassembled WGS sequence"/>
</dbReference>
<dbReference type="AlphaFoldDB" id="A0A917SC61"/>
<evidence type="ECO:0000256" key="1">
    <source>
        <dbReference type="SAM" id="MobiDB-lite"/>
    </source>
</evidence>
<dbReference type="Gene3D" id="3.40.390.10">
    <property type="entry name" value="Collagenase (Catalytic Domain)"/>
    <property type="match status" value="1"/>
</dbReference>
<dbReference type="InterPro" id="IPR032534">
    <property type="entry name" value="EcxA_zinc-bd"/>
</dbReference>
<keyword evidence="4" id="KW-1185">Reference proteome</keyword>
<dbReference type="PANTHER" id="PTHR38478:SF1">
    <property type="entry name" value="ZINC DEPENDENT METALLOPROTEASE DOMAIN LIPOPROTEIN"/>
    <property type="match status" value="1"/>
</dbReference>
<accession>A0A917SC61</accession>
<protein>
    <recommendedName>
        <fullName evidence="2">EcxA zinc-binding domain-containing protein</fullName>
    </recommendedName>
</protein>
<dbReference type="GO" id="GO:0008237">
    <property type="term" value="F:metallopeptidase activity"/>
    <property type="evidence" value="ECO:0007669"/>
    <property type="project" value="InterPro"/>
</dbReference>
<organism evidence="3 4">
    <name type="scientific">Microlunatus endophyticus</name>
    <dbReference type="NCBI Taxonomy" id="1716077"/>
    <lineage>
        <taxon>Bacteria</taxon>
        <taxon>Bacillati</taxon>
        <taxon>Actinomycetota</taxon>
        <taxon>Actinomycetes</taxon>
        <taxon>Propionibacteriales</taxon>
        <taxon>Propionibacteriaceae</taxon>
        <taxon>Microlunatus</taxon>
    </lineage>
</organism>
<feature type="domain" description="EcxA zinc-binding" evidence="2">
    <location>
        <begin position="378"/>
        <end position="656"/>
    </location>
</feature>